<dbReference type="PRINTS" id="PR00390">
    <property type="entry name" value="PHPHLIPASEC"/>
</dbReference>
<evidence type="ECO:0000256" key="4">
    <source>
        <dbReference type="ARBA" id="ARBA00023098"/>
    </source>
</evidence>
<feature type="region of interest" description="Disordered" evidence="8">
    <location>
        <begin position="380"/>
        <end position="412"/>
    </location>
</feature>
<dbReference type="GO" id="GO:0016042">
    <property type="term" value="P:lipid catabolic process"/>
    <property type="evidence" value="ECO:0007669"/>
    <property type="project" value="UniProtKB-KW"/>
</dbReference>
<evidence type="ECO:0000256" key="7">
    <source>
        <dbReference type="RuleBase" id="RU361133"/>
    </source>
</evidence>
<dbReference type="InterPro" id="IPR017946">
    <property type="entry name" value="PLC-like_Pdiesterase_TIM-brl"/>
</dbReference>
<evidence type="ECO:0000256" key="8">
    <source>
        <dbReference type="SAM" id="MobiDB-lite"/>
    </source>
</evidence>
<dbReference type="STRING" id="196109.A0A136JA14"/>
<comment type="function">
    <text evidence="6">The production of the second messenger molecules diacylglycerol (DAG) and inositol 1,4,5-trisphosphate (IP3) is mediated by activated phosphatidylinositol-specific phospholipase C enzymes.</text>
</comment>
<dbReference type="Pfam" id="PF00387">
    <property type="entry name" value="PI-PLC-Y"/>
    <property type="match status" value="1"/>
</dbReference>
<evidence type="ECO:0000256" key="5">
    <source>
        <dbReference type="ARBA" id="ARBA00023224"/>
    </source>
</evidence>
<dbReference type="Gene3D" id="2.60.40.150">
    <property type="entry name" value="C2 domain"/>
    <property type="match status" value="1"/>
</dbReference>
<dbReference type="Pfam" id="PF00388">
    <property type="entry name" value="PI-PLC-X"/>
    <property type="match status" value="1"/>
</dbReference>
<sequence>MCLTMPEAKDPHKPTKLRRRLTTNAQNAGHTILQVTRAISLGFFPSPTVIHLGGRADIYLSAAIQKHLRKIYDTCRDGQVLVPGEQFQKFLEGTQGETAPKLPEDKYTFERFLEILWLDYGVDAMRPSPAAEKDLSRPLSNYFINSSHNTYLWGPQLLTRGSTNAYRHVLQKGCRCVEIDVWDGDRPPPTADQAHGGRPSSHHRGFSGSSIHSAAAQVKGTLAREIEKRREKRGEAKQHSYSPRCSQFDGFATLQPKVTTNSSEIDQVSVKSRSFPRHEPIVMHGFADYQLTEPVGFREVCQIIREEAFQKTDLPLIISLEVHARAEQQEVMVQIMKQEWKELLVDAPLDGLPKHQMPKLHDLRKKILIKVKKSASLGEATSSSLMLPPGSPSFPDEGSISDGDRPAPQSTRKTKICETLGSLGIYTHSEHFEKFESTSSKLASHIYSLSEKQIIDLQATKHKEMFTHNRDFFMRAYPKSTRVDSSNPDPSMCWRKGIQMVAMNWQSCDEGMMLNAGMFAGEDGWVLKPAGYRSGDTSVSQLDAIPPKTLDLFITVFAGQHIPLPGDMKAKQAKRFRPFVKCELHVEKPEERPAEKVEGDAKPRECKFKQRIGHGKTDHPEFLHDNRFQFKDIPNVVEELSFVRFKVEDDAPGMFQRDTVSGWACIRLSRLQAGYRFIDVYDMQGNKTEGKLFVLVQKRLR</sequence>
<keyword evidence="3 7" id="KW-0442">Lipid degradation</keyword>
<dbReference type="SMART" id="SM00149">
    <property type="entry name" value="PLCYc"/>
    <property type="match status" value="1"/>
</dbReference>
<keyword evidence="5" id="KW-0807">Transducer</keyword>
<name>A0A136JA14_9PEZI</name>
<accession>A0A136JA14</accession>
<dbReference type="CDD" id="cd08598">
    <property type="entry name" value="PI-PLC1c_yeast"/>
    <property type="match status" value="1"/>
</dbReference>
<evidence type="ECO:0000313" key="11">
    <source>
        <dbReference type="EMBL" id="KXJ94023.1"/>
    </source>
</evidence>
<dbReference type="Proteomes" id="UP000070501">
    <property type="component" value="Unassembled WGS sequence"/>
</dbReference>
<feature type="domain" description="PI-PLC Y-box" evidence="10">
    <location>
        <begin position="420"/>
        <end position="533"/>
    </location>
</feature>
<evidence type="ECO:0000256" key="6">
    <source>
        <dbReference type="ARBA" id="ARBA00059664"/>
    </source>
</evidence>
<organism evidence="11 12">
    <name type="scientific">Microdochium bolleyi</name>
    <dbReference type="NCBI Taxonomy" id="196109"/>
    <lineage>
        <taxon>Eukaryota</taxon>
        <taxon>Fungi</taxon>
        <taxon>Dikarya</taxon>
        <taxon>Ascomycota</taxon>
        <taxon>Pezizomycotina</taxon>
        <taxon>Sordariomycetes</taxon>
        <taxon>Xylariomycetidae</taxon>
        <taxon>Xylariales</taxon>
        <taxon>Microdochiaceae</taxon>
        <taxon>Microdochium</taxon>
    </lineage>
</organism>
<dbReference type="SUPFAM" id="SSF49562">
    <property type="entry name" value="C2 domain (Calcium/lipid-binding domain, CaLB)"/>
    <property type="match status" value="1"/>
</dbReference>
<dbReference type="GO" id="GO:0051209">
    <property type="term" value="P:release of sequestered calcium ion into cytosol"/>
    <property type="evidence" value="ECO:0007669"/>
    <property type="project" value="TreeGrafter"/>
</dbReference>
<evidence type="ECO:0000256" key="1">
    <source>
        <dbReference type="ARBA" id="ARBA00001195"/>
    </source>
</evidence>
<dbReference type="InterPro" id="IPR035892">
    <property type="entry name" value="C2_domain_sf"/>
</dbReference>
<dbReference type="Gene3D" id="3.20.20.190">
    <property type="entry name" value="Phosphatidylinositol (PI) phosphodiesterase"/>
    <property type="match status" value="2"/>
</dbReference>
<dbReference type="GO" id="GO:0048015">
    <property type="term" value="P:phosphatidylinositol-mediated signaling"/>
    <property type="evidence" value="ECO:0007669"/>
    <property type="project" value="TreeGrafter"/>
</dbReference>
<dbReference type="InterPro" id="IPR001711">
    <property type="entry name" value="PLipase_C_Pinositol-sp_Y"/>
</dbReference>
<dbReference type="InterPro" id="IPR000008">
    <property type="entry name" value="C2_dom"/>
</dbReference>
<dbReference type="InterPro" id="IPR000909">
    <property type="entry name" value="PLipase_C_PInositol-sp_X_dom"/>
</dbReference>
<evidence type="ECO:0000259" key="10">
    <source>
        <dbReference type="PROSITE" id="PS50008"/>
    </source>
</evidence>
<dbReference type="SMART" id="SM00148">
    <property type="entry name" value="PLCXc"/>
    <property type="match status" value="1"/>
</dbReference>
<dbReference type="SUPFAM" id="SSF51695">
    <property type="entry name" value="PLC-like phosphodiesterases"/>
    <property type="match status" value="1"/>
</dbReference>
<dbReference type="PANTHER" id="PTHR10336">
    <property type="entry name" value="PHOSPHOINOSITIDE-SPECIFIC PHOSPHOLIPASE C FAMILY PROTEIN"/>
    <property type="match status" value="1"/>
</dbReference>
<dbReference type="InterPro" id="IPR001192">
    <property type="entry name" value="PI-PLC_fam"/>
</dbReference>
<dbReference type="CDD" id="cd00275">
    <property type="entry name" value="C2_PLC_like"/>
    <property type="match status" value="1"/>
</dbReference>
<proteinExistence type="predicted"/>
<comment type="catalytic activity">
    <reaction evidence="1 7">
        <text>a 1,2-diacyl-sn-glycero-3-phospho-(1D-myo-inositol-4,5-bisphosphate) + H2O = 1D-myo-inositol 1,4,5-trisphosphate + a 1,2-diacyl-sn-glycerol + H(+)</text>
        <dbReference type="Rhea" id="RHEA:33179"/>
        <dbReference type="ChEBI" id="CHEBI:15377"/>
        <dbReference type="ChEBI" id="CHEBI:15378"/>
        <dbReference type="ChEBI" id="CHEBI:17815"/>
        <dbReference type="ChEBI" id="CHEBI:58456"/>
        <dbReference type="ChEBI" id="CHEBI:203600"/>
        <dbReference type="EC" id="3.1.4.11"/>
    </reaction>
</comment>
<dbReference type="PROSITE" id="PS50007">
    <property type="entry name" value="PIPLC_X_DOMAIN"/>
    <property type="match status" value="1"/>
</dbReference>
<dbReference type="GO" id="GO:0004435">
    <property type="term" value="F:phosphatidylinositol-4,5-bisphosphate phospholipase C activity"/>
    <property type="evidence" value="ECO:0007669"/>
    <property type="project" value="UniProtKB-EC"/>
</dbReference>
<keyword evidence="2 7" id="KW-0378">Hydrolase</keyword>
<feature type="region of interest" description="Disordered" evidence="8">
    <location>
        <begin position="187"/>
        <end position="208"/>
    </location>
</feature>
<dbReference type="EC" id="3.1.4.11" evidence="7"/>
<dbReference type="PROSITE" id="PS50004">
    <property type="entry name" value="C2"/>
    <property type="match status" value="1"/>
</dbReference>
<evidence type="ECO:0000256" key="3">
    <source>
        <dbReference type="ARBA" id="ARBA00022963"/>
    </source>
</evidence>
<evidence type="ECO:0000259" key="9">
    <source>
        <dbReference type="PROSITE" id="PS50004"/>
    </source>
</evidence>
<dbReference type="PANTHER" id="PTHR10336:SF82">
    <property type="entry name" value="PHOSPHOINOSITIDE PHOSPHOLIPASE C"/>
    <property type="match status" value="1"/>
</dbReference>
<gene>
    <name evidence="11" type="ORF">Micbo1qcDRAFT_187864</name>
</gene>
<dbReference type="FunFam" id="3.20.20.190:FF:000039">
    <property type="entry name" value="Phosphoinositide phospholipase C"/>
    <property type="match status" value="1"/>
</dbReference>
<evidence type="ECO:0000313" key="12">
    <source>
        <dbReference type="Proteomes" id="UP000070501"/>
    </source>
</evidence>
<dbReference type="AlphaFoldDB" id="A0A136JA14"/>
<keyword evidence="12" id="KW-1185">Reference proteome</keyword>
<dbReference type="EMBL" id="KQ964247">
    <property type="protein sequence ID" value="KXJ94023.1"/>
    <property type="molecule type" value="Genomic_DNA"/>
</dbReference>
<reference evidence="12" key="1">
    <citation type="submission" date="2016-02" db="EMBL/GenBank/DDBJ databases">
        <title>Draft genome sequence of Microdochium bolleyi, a fungal endophyte of beachgrass.</title>
        <authorList>
            <consortium name="DOE Joint Genome Institute"/>
            <person name="David A.S."/>
            <person name="May G."/>
            <person name="Haridas S."/>
            <person name="Lim J."/>
            <person name="Wang M."/>
            <person name="Labutti K."/>
            <person name="Lipzen A."/>
            <person name="Barry K."/>
            <person name="Grigoriev I.V."/>
        </authorList>
    </citation>
    <scope>NUCLEOTIDE SEQUENCE [LARGE SCALE GENOMIC DNA]</scope>
    <source>
        <strain evidence="12">J235TASD1</strain>
    </source>
</reference>
<dbReference type="OrthoDB" id="269822at2759"/>
<protein>
    <recommendedName>
        <fullName evidence="7">Phosphoinositide phospholipase C</fullName>
        <ecNumber evidence="7">3.1.4.11</ecNumber>
    </recommendedName>
</protein>
<keyword evidence="4 7" id="KW-0443">Lipid metabolism</keyword>
<feature type="domain" description="C2" evidence="9">
    <location>
        <begin position="533"/>
        <end position="682"/>
    </location>
</feature>
<dbReference type="PROSITE" id="PS50008">
    <property type="entry name" value="PIPLC_Y_DOMAIN"/>
    <property type="match status" value="1"/>
</dbReference>
<dbReference type="InParanoid" id="A0A136JA14"/>
<evidence type="ECO:0000256" key="2">
    <source>
        <dbReference type="ARBA" id="ARBA00022801"/>
    </source>
</evidence>